<keyword evidence="2 7" id="KW-0489">Methyltransferase</keyword>
<dbReference type="GO" id="GO:0003677">
    <property type="term" value="F:DNA binding"/>
    <property type="evidence" value="ECO:0007669"/>
    <property type="project" value="TreeGrafter"/>
</dbReference>
<proteinExistence type="inferred from homology"/>
<dbReference type="GO" id="GO:0044027">
    <property type="term" value="P:negative regulation of gene expression via chromosomal CpG island methylation"/>
    <property type="evidence" value="ECO:0007669"/>
    <property type="project" value="TreeGrafter"/>
</dbReference>
<dbReference type="GO" id="GO:0009307">
    <property type="term" value="P:DNA restriction-modification system"/>
    <property type="evidence" value="ECO:0007669"/>
    <property type="project" value="UniProtKB-KW"/>
</dbReference>
<dbReference type="PRINTS" id="PR00105">
    <property type="entry name" value="C5METTRFRASE"/>
</dbReference>
<dbReference type="GO" id="GO:0032259">
    <property type="term" value="P:methylation"/>
    <property type="evidence" value="ECO:0007669"/>
    <property type="project" value="UniProtKB-KW"/>
</dbReference>
<keyword evidence="5" id="KW-0680">Restriction system</keyword>
<dbReference type="GO" id="GO:0003886">
    <property type="term" value="F:DNA (cytosine-5-)-methyltransferase activity"/>
    <property type="evidence" value="ECO:0007669"/>
    <property type="project" value="UniProtKB-EC"/>
</dbReference>
<evidence type="ECO:0000256" key="1">
    <source>
        <dbReference type="ARBA" id="ARBA00011975"/>
    </source>
</evidence>
<evidence type="ECO:0000256" key="6">
    <source>
        <dbReference type="ARBA" id="ARBA00047422"/>
    </source>
</evidence>
<reference evidence="9 10" key="1">
    <citation type="submission" date="2020-02" db="EMBL/GenBank/DDBJ databases">
        <authorList>
            <person name="Chaudhuri R."/>
        </authorList>
    </citation>
    <scope>NUCLEOTIDE SEQUENCE [LARGE SCALE GENOMIC DNA]</scope>
    <source>
        <strain evidence="9">SFB21</strain>
    </source>
</reference>
<evidence type="ECO:0000256" key="3">
    <source>
        <dbReference type="ARBA" id="ARBA00022679"/>
    </source>
</evidence>
<evidence type="ECO:0000256" key="8">
    <source>
        <dbReference type="RuleBase" id="RU000416"/>
    </source>
</evidence>
<evidence type="ECO:0000256" key="5">
    <source>
        <dbReference type="ARBA" id="ARBA00022747"/>
    </source>
</evidence>
<dbReference type="PANTHER" id="PTHR10629">
    <property type="entry name" value="CYTOSINE-SPECIFIC METHYLTRANSFERASE"/>
    <property type="match status" value="1"/>
</dbReference>
<keyword evidence="3 7" id="KW-0808">Transferase</keyword>
<comment type="catalytic activity">
    <reaction evidence="6">
        <text>a 2'-deoxycytidine in DNA + S-adenosyl-L-methionine = a 5-methyl-2'-deoxycytidine in DNA + S-adenosyl-L-homocysteine + H(+)</text>
        <dbReference type="Rhea" id="RHEA:13681"/>
        <dbReference type="Rhea" id="RHEA-COMP:11369"/>
        <dbReference type="Rhea" id="RHEA-COMP:11370"/>
        <dbReference type="ChEBI" id="CHEBI:15378"/>
        <dbReference type="ChEBI" id="CHEBI:57856"/>
        <dbReference type="ChEBI" id="CHEBI:59789"/>
        <dbReference type="ChEBI" id="CHEBI:85452"/>
        <dbReference type="ChEBI" id="CHEBI:85454"/>
        <dbReference type="EC" id="2.1.1.37"/>
    </reaction>
</comment>
<evidence type="ECO:0000256" key="4">
    <source>
        <dbReference type="ARBA" id="ARBA00022691"/>
    </source>
</evidence>
<comment type="similarity">
    <text evidence="7 8">Belongs to the class I-like SAM-binding methyltransferase superfamily. C5-methyltransferase family.</text>
</comment>
<feature type="active site" evidence="7">
    <location>
        <position position="81"/>
    </location>
</feature>
<evidence type="ECO:0000256" key="2">
    <source>
        <dbReference type="ARBA" id="ARBA00022603"/>
    </source>
</evidence>
<dbReference type="InterPro" id="IPR001525">
    <property type="entry name" value="C5_MeTfrase"/>
</dbReference>
<dbReference type="RefSeq" id="WP_174560478.1">
    <property type="nucleotide sequence ID" value="NZ_CADDTS010000046.1"/>
</dbReference>
<dbReference type="SUPFAM" id="SSF53335">
    <property type="entry name" value="S-adenosyl-L-methionine-dependent methyltransferases"/>
    <property type="match status" value="1"/>
</dbReference>
<protein>
    <recommendedName>
        <fullName evidence="1">DNA (cytosine-5-)-methyltransferase</fullName>
        <ecNumber evidence="1">2.1.1.37</ecNumber>
    </recommendedName>
</protein>
<organism evidence="9 10">
    <name type="scientific">Acinetobacter bouvetii</name>
    <dbReference type="NCBI Taxonomy" id="202951"/>
    <lineage>
        <taxon>Bacteria</taxon>
        <taxon>Pseudomonadati</taxon>
        <taxon>Pseudomonadota</taxon>
        <taxon>Gammaproteobacteria</taxon>
        <taxon>Moraxellales</taxon>
        <taxon>Moraxellaceae</taxon>
        <taxon>Acinetobacter</taxon>
    </lineage>
</organism>
<dbReference type="AlphaFoldDB" id="A0A811GFL8"/>
<dbReference type="InterPro" id="IPR050390">
    <property type="entry name" value="C5-Methyltransferase"/>
</dbReference>
<dbReference type="InterPro" id="IPR029063">
    <property type="entry name" value="SAM-dependent_MTases_sf"/>
</dbReference>
<gene>
    <name evidence="9" type="primary">bspRIM</name>
    <name evidence="9" type="ORF">SFB21_2684</name>
</gene>
<dbReference type="PANTHER" id="PTHR10629:SF52">
    <property type="entry name" value="DNA (CYTOSINE-5)-METHYLTRANSFERASE 1"/>
    <property type="match status" value="1"/>
</dbReference>
<accession>A0A811GFL8</accession>
<dbReference type="Gene3D" id="3.40.50.150">
    <property type="entry name" value="Vaccinia Virus protein VP39"/>
    <property type="match status" value="1"/>
</dbReference>
<evidence type="ECO:0000313" key="9">
    <source>
        <dbReference type="EMBL" id="CAB1220977.1"/>
    </source>
</evidence>
<sequence length="344" mass="38758">MSDQFNVVDLFCGAGGLHIGFERQGFTTKLCIDNNLQVEKTHKLNFPHIPFINRDIALISSEEIASFIDGDLDVMAGGPPCQGFSTIGKRSSSDPEKRAAHDPRNELVITYAKLISDLKPKFIVMENVKGILTMDKGAYLQNVLSLLRDAGYNVDYKLINMADYGVPQIRQRVIILGNALGLPVKFPEPTHSETANLITQKWNNCWNVIHDLADLPENPDFNHVALKHTEKNIERYKLIPEGGRLPEDKLSEELYRKNFGNTYKRLHRDKPSLTMVPGNDAFPIHPILHRSLTIREAARIQTFPDKMIFAGNRRQQGHQVGNAVPPKFSEVLAAFIKNELLKAK</sequence>
<evidence type="ECO:0000256" key="7">
    <source>
        <dbReference type="PROSITE-ProRule" id="PRU01016"/>
    </source>
</evidence>
<dbReference type="Gene3D" id="3.90.120.10">
    <property type="entry name" value="DNA Methylase, subunit A, domain 2"/>
    <property type="match status" value="1"/>
</dbReference>
<dbReference type="Proteomes" id="UP000489961">
    <property type="component" value="Unassembled WGS sequence"/>
</dbReference>
<dbReference type="Pfam" id="PF00145">
    <property type="entry name" value="DNA_methylase"/>
    <property type="match status" value="1"/>
</dbReference>
<dbReference type="EMBL" id="CADDTS010000046">
    <property type="protein sequence ID" value="CAB1220977.1"/>
    <property type="molecule type" value="Genomic_DNA"/>
</dbReference>
<dbReference type="NCBIfam" id="TIGR00675">
    <property type="entry name" value="dcm"/>
    <property type="match status" value="1"/>
</dbReference>
<keyword evidence="4 7" id="KW-0949">S-adenosyl-L-methionine</keyword>
<comment type="caution">
    <text evidence="9">The sequence shown here is derived from an EMBL/GenBank/DDBJ whole genome shotgun (WGS) entry which is preliminary data.</text>
</comment>
<dbReference type="EC" id="2.1.1.37" evidence="1"/>
<dbReference type="PROSITE" id="PS51679">
    <property type="entry name" value="SAM_MT_C5"/>
    <property type="match status" value="1"/>
</dbReference>
<evidence type="ECO:0000313" key="10">
    <source>
        <dbReference type="Proteomes" id="UP000489961"/>
    </source>
</evidence>
<name>A0A811GFL8_9GAMM</name>